<dbReference type="EMBL" id="FNXT01000617">
    <property type="protein sequence ID" value="SZX65327.1"/>
    <property type="molecule type" value="Genomic_DNA"/>
</dbReference>
<dbReference type="AlphaFoldDB" id="A0A383VIH0"/>
<organism evidence="1 2">
    <name type="scientific">Tetradesmus obliquus</name>
    <name type="common">Green alga</name>
    <name type="synonym">Acutodesmus obliquus</name>
    <dbReference type="NCBI Taxonomy" id="3088"/>
    <lineage>
        <taxon>Eukaryota</taxon>
        <taxon>Viridiplantae</taxon>
        <taxon>Chlorophyta</taxon>
        <taxon>core chlorophytes</taxon>
        <taxon>Chlorophyceae</taxon>
        <taxon>CS clade</taxon>
        <taxon>Sphaeropleales</taxon>
        <taxon>Scenedesmaceae</taxon>
        <taxon>Tetradesmus</taxon>
    </lineage>
</organism>
<evidence type="ECO:0000313" key="1">
    <source>
        <dbReference type="EMBL" id="SZX65327.1"/>
    </source>
</evidence>
<protein>
    <submittedName>
        <fullName evidence="1">Uncharacterized protein</fullName>
    </submittedName>
</protein>
<evidence type="ECO:0000313" key="2">
    <source>
        <dbReference type="Proteomes" id="UP000256970"/>
    </source>
</evidence>
<name>A0A383VIH0_TETOB</name>
<sequence>MLRSTREQQHQKMLHDIEAKANRLHEVLQTPRASQVLQQLPPAADETLEQHMLITAGALLLEDVVDIYEQLNAAAAAAATAAAATSTAAAPGRVLGLLLRQQAARSAATLLAWLQQRPKQLQFGLLQQRQDGDGGSEQLPTAVDAWVQGCKCLDMMSSELLAVS</sequence>
<accession>A0A383VIH0</accession>
<dbReference type="Proteomes" id="UP000256970">
    <property type="component" value="Unassembled WGS sequence"/>
</dbReference>
<proteinExistence type="predicted"/>
<reference evidence="1 2" key="1">
    <citation type="submission" date="2016-10" db="EMBL/GenBank/DDBJ databases">
        <authorList>
            <person name="Cai Z."/>
        </authorList>
    </citation>
    <scope>NUCLEOTIDE SEQUENCE [LARGE SCALE GENOMIC DNA]</scope>
</reference>
<gene>
    <name evidence="1" type="ORF">BQ4739_LOCUS5765</name>
</gene>
<keyword evidence="2" id="KW-1185">Reference proteome</keyword>